<gene>
    <name evidence="2" type="ORF">JOD01_000425</name>
</gene>
<dbReference type="RefSeq" id="WP_204516560.1">
    <property type="nucleotide sequence ID" value="NZ_BAABIN010000009.1"/>
</dbReference>
<organism evidence="2 3">
    <name type="scientific">Brevibacillus fulvus</name>
    <dbReference type="NCBI Taxonomy" id="1125967"/>
    <lineage>
        <taxon>Bacteria</taxon>
        <taxon>Bacillati</taxon>
        <taxon>Bacillota</taxon>
        <taxon>Bacilli</taxon>
        <taxon>Bacillales</taxon>
        <taxon>Paenibacillaceae</taxon>
        <taxon>Brevibacillus</taxon>
    </lineage>
</organism>
<keyword evidence="3" id="KW-1185">Reference proteome</keyword>
<name>A0A938XXN2_9BACL</name>
<reference evidence="2" key="1">
    <citation type="submission" date="2021-01" db="EMBL/GenBank/DDBJ databases">
        <title>Genomic Encyclopedia of Type Strains, Phase IV (KMG-IV): sequencing the most valuable type-strain genomes for metagenomic binning, comparative biology and taxonomic classification.</title>
        <authorList>
            <person name="Goeker M."/>
        </authorList>
    </citation>
    <scope>NUCLEOTIDE SEQUENCE</scope>
    <source>
        <strain evidence="2">DSM 25523</strain>
    </source>
</reference>
<dbReference type="EMBL" id="JAFBEB010000001">
    <property type="protein sequence ID" value="MBM7588839.1"/>
    <property type="molecule type" value="Genomic_DNA"/>
</dbReference>
<accession>A0A938XXN2</accession>
<comment type="caution">
    <text evidence="2">The sequence shown here is derived from an EMBL/GenBank/DDBJ whole genome shotgun (WGS) entry which is preliminary data.</text>
</comment>
<evidence type="ECO:0000313" key="3">
    <source>
        <dbReference type="Proteomes" id="UP000717624"/>
    </source>
</evidence>
<dbReference type="AlphaFoldDB" id="A0A938XXN2"/>
<evidence type="ECO:0000256" key="1">
    <source>
        <dbReference type="SAM" id="MobiDB-lite"/>
    </source>
</evidence>
<sequence length="45" mass="5394">MDVEEKKTQPEPPIPLPNQAEMPEAWRRFYQLLQQHLHPDNNKKA</sequence>
<dbReference type="Proteomes" id="UP000717624">
    <property type="component" value="Unassembled WGS sequence"/>
</dbReference>
<feature type="region of interest" description="Disordered" evidence="1">
    <location>
        <begin position="1"/>
        <end position="20"/>
    </location>
</feature>
<evidence type="ECO:0000313" key="2">
    <source>
        <dbReference type="EMBL" id="MBM7588839.1"/>
    </source>
</evidence>
<proteinExistence type="predicted"/>
<protein>
    <submittedName>
        <fullName evidence="2">Uncharacterized protein</fullName>
    </submittedName>
</protein>